<evidence type="ECO:0000256" key="1">
    <source>
        <dbReference type="ARBA" id="ARBA00005926"/>
    </source>
</evidence>
<keyword evidence="5" id="KW-0418">Kinase</keyword>
<dbReference type="Pfam" id="PF00069">
    <property type="entry name" value="Pkinase"/>
    <property type="match status" value="1"/>
</dbReference>
<dbReference type="InterPro" id="IPR017441">
    <property type="entry name" value="Protein_kinase_ATP_BS"/>
</dbReference>
<evidence type="ECO:0000256" key="6">
    <source>
        <dbReference type="ARBA" id="ARBA00022840"/>
    </source>
</evidence>
<dbReference type="Pfam" id="PF24289">
    <property type="entry name" value="DUF7477"/>
    <property type="match status" value="1"/>
</dbReference>
<evidence type="ECO:0000256" key="2">
    <source>
        <dbReference type="ARBA" id="ARBA00012513"/>
    </source>
</evidence>
<dbReference type="InterPro" id="IPR055900">
    <property type="entry name" value="DUF7477"/>
</dbReference>
<keyword evidence="4 7" id="KW-0547">Nucleotide-binding</keyword>
<name>A0ABP1G888_9CHLO</name>
<dbReference type="InterPro" id="IPR000719">
    <property type="entry name" value="Prot_kinase_dom"/>
</dbReference>
<feature type="binding site" evidence="7">
    <location>
        <position position="41"/>
    </location>
    <ligand>
        <name>ATP</name>
        <dbReference type="ChEBI" id="CHEBI:30616"/>
    </ligand>
</feature>
<dbReference type="SMART" id="SM00220">
    <property type="entry name" value="S_TKc"/>
    <property type="match status" value="1"/>
</dbReference>
<protein>
    <recommendedName>
        <fullName evidence="2">non-specific serine/threonine protein kinase</fullName>
        <ecNumber evidence="2">2.7.11.1</ecNumber>
    </recommendedName>
</protein>
<dbReference type="InterPro" id="IPR011009">
    <property type="entry name" value="Kinase-like_dom_sf"/>
</dbReference>
<evidence type="ECO:0000256" key="3">
    <source>
        <dbReference type="ARBA" id="ARBA00022679"/>
    </source>
</evidence>
<dbReference type="CDD" id="cd14016">
    <property type="entry name" value="STKc_CK1"/>
    <property type="match status" value="1"/>
</dbReference>
<dbReference type="Gene3D" id="1.10.510.10">
    <property type="entry name" value="Transferase(Phosphotransferase) domain 1"/>
    <property type="match status" value="1"/>
</dbReference>
<reference evidence="9 10" key="1">
    <citation type="submission" date="2024-06" db="EMBL/GenBank/DDBJ databases">
        <authorList>
            <person name="Kraege A."/>
            <person name="Thomma B."/>
        </authorList>
    </citation>
    <scope>NUCLEOTIDE SEQUENCE [LARGE SCALE GENOMIC DNA]</scope>
</reference>
<dbReference type="PANTHER" id="PTHR11909">
    <property type="entry name" value="CASEIN KINASE-RELATED"/>
    <property type="match status" value="1"/>
</dbReference>
<evidence type="ECO:0000256" key="4">
    <source>
        <dbReference type="ARBA" id="ARBA00022741"/>
    </source>
</evidence>
<evidence type="ECO:0000256" key="7">
    <source>
        <dbReference type="PROSITE-ProRule" id="PRU10141"/>
    </source>
</evidence>
<keyword evidence="6 7" id="KW-0067">ATP-binding</keyword>
<comment type="similarity">
    <text evidence="1">Belongs to the protein kinase superfamily. CK1 Ser/Thr protein kinase family. Casein kinase I subfamily.</text>
</comment>
<dbReference type="SUPFAM" id="SSF56112">
    <property type="entry name" value="Protein kinase-like (PK-like)"/>
    <property type="match status" value="1"/>
</dbReference>
<dbReference type="EMBL" id="CAXHTA020000017">
    <property type="protein sequence ID" value="CAL5227537.1"/>
    <property type="molecule type" value="Genomic_DNA"/>
</dbReference>
<evidence type="ECO:0000313" key="9">
    <source>
        <dbReference type="EMBL" id="CAL5227537.1"/>
    </source>
</evidence>
<dbReference type="InterPro" id="IPR008271">
    <property type="entry name" value="Ser/Thr_kinase_AS"/>
</dbReference>
<evidence type="ECO:0000256" key="5">
    <source>
        <dbReference type="ARBA" id="ARBA00022777"/>
    </source>
</evidence>
<dbReference type="EC" id="2.7.11.1" evidence="2"/>
<proteinExistence type="inferred from homology"/>
<dbReference type="PROSITE" id="PS50011">
    <property type="entry name" value="PROTEIN_KINASE_DOM"/>
    <property type="match status" value="1"/>
</dbReference>
<feature type="domain" description="Protein kinase" evidence="8">
    <location>
        <begin position="4"/>
        <end position="283"/>
    </location>
</feature>
<keyword evidence="10" id="KW-1185">Reference proteome</keyword>
<gene>
    <name evidence="9" type="primary">g10526</name>
    <name evidence="9" type="ORF">VP750_LOCUS9443</name>
</gene>
<comment type="caution">
    <text evidence="9">The sequence shown here is derived from an EMBL/GenBank/DDBJ whole genome shotgun (WGS) entry which is preliminary data.</text>
</comment>
<evidence type="ECO:0000259" key="8">
    <source>
        <dbReference type="PROSITE" id="PS50011"/>
    </source>
</evidence>
<sequence length="588" mass="66316">MPIYKVGEKLGKGGFGQVYRGSRLQQRNVTPANKPNQVAIKFEHETSKGCSPHGKPSEWGIYGQIGDCHGIPKVYAKGSKEGFHIMVMELLGPSLWDVWKKTEQSLTPEYAACVAVEALTILEDLHRRGFVHGDIKPENFLLGHPDSPQKRRLYLVDLGLTQRYQGVGGGHLPYRQIPSDFRGTVRYASTHAHLGRAASRRDDMESLAYTLIFLLKGRLPWQGFDGPNKGFQVCKTKMDVTAKQLCSSNWPSAFRNFLEVCQALKYAEEPQYEACIDLFRPLIGASAPIDVQCAPVTPLPMKITGRKRGRASSEDSSDDEMVAPELLDPVLGSQRKKARLGFRGRQWITVFGARKSMKQRYHYNVSTDRLLSHVKKGWDQRLFISSATSTANLWALVMDEATGYETQSYKVSDTFLPKVWCMQQWDAGMYITAIAGADNGSCLVVMSTGVRWQQQSYKVDERFPYDWIKRKWADKFAITSIASCMNGNKPSWAVVMSRGSKYMKQVIEMDFQYPSEGIHYHWDQGYRVTCVGGSADQTVAVLSLEKGRSNVDATQETLRTSEFPVKHVKEKWSNDLYLDCMAFGRTTT</sequence>
<dbReference type="InterPro" id="IPR050235">
    <property type="entry name" value="CK1_Ser-Thr_kinase"/>
</dbReference>
<dbReference type="PROSITE" id="PS00108">
    <property type="entry name" value="PROTEIN_KINASE_ST"/>
    <property type="match status" value="1"/>
</dbReference>
<dbReference type="Proteomes" id="UP001497392">
    <property type="component" value="Unassembled WGS sequence"/>
</dbReference>
<organism evidence="9 10">
    <name type="scientific">Coccomyxa viridis</name>
    <dbReference type="NCBI Taxonomy" id="1274662"/>
    <lineage>
        <taxon>Eukaryota</taxon>
        <taxon>Viridiplantae</taxon>
        <taxon>Chlorophyta</taxon>
        <taxon>core chlorophytes</taxon>
        <taxon>Trebouxiophyceae</taxon>
        <taxon>Trebouxiophyceae incertae sedis</taxon>
        <taxon>Coccomyxaceae</taxon>
        <taxon>Coccomyxa</taxon>
    </lineage>
</organism>
<dbReference type="PROSITE" id="PS00107">
    <property type="entry name" value="PROTEIN_KINASE_ATP"/>
    <property type="match status" value="1"/>
</dbReference>
<evidence type="ECO:0000313" key="10">
    <source>
        <dbReference type="Proteomes" id="UP001497392"/>
    </source>
</evidence>
<accession>A0ABP1G888</accession>
<keyword evidence="3" id="KW-0808">Transferase</keyword>